<dbReference type="InterPro" id="IPR051125">
    <property type="entry name" value="ABC-4/HrtB_transporter"/>
</dbReference>
<dbReference type="PANTHER" id="PTHR43738:SF1">
    <property type="entry name" value="HEMIN TRANSPORT SYSTEM PERMEASE PROTEIN HRTB-RELATED"/>
    <property type="match status" value="1"/>
</dbReference>
<keyword evidence="4 7" id="KW-0812">Transmembrane</keyword>
<feature type="transmembrane region" description="Helical" evidence="7">
    <location>
        <begin position="340"/>
        <end position="361"/>
    </location>
</feature>
<dbReference type="EMBL" id="JAEMHM010000002">
    <property type="protein sequence ID" value="MBJ6723657.1"/>
    <property type="molecule type" value="Genomic_DNA"/>
</dbReference>
<evidence type="ECO:0000259" key="8">
    <source>
        <dbReference type="Pfam" id="PF02687"/>
    </source>
</evidence>
<dbReference type="InterPro" id="IPR003838">
    <property type="entry name" value="ABC3_permease_C"/>
</dbReference>
<evidence type="ECO:0000256" key="4">
    <source>
        <dbReference type="ARBA" id="ARBA00022692"/>
    </source>
</evidence>
<evidence type="ECO:0000256" key="1">
    <source>
        <dbReference type="ARBA" id="ARBA00004651"/>
    </source>
</evidence>
<accession>A0A8J7M071</accession>
<dbReference type="PANTHER" id="PTHR43738">
    <property type="entry name" value="ABC TRANSPORTER, MEMBRANE PROTEIN"/>
    <property type="match status" value="1"/>
</dbReference>
<keyword evidence="11" id="KW-1185">Reference proteome</keyword>
<comment type="subcellular location">
    <subcellularLocation>
        <location evidence="1">Cell membrane</location>
        <topology evidence="1">Multi-pass membrane protein</topology>
    </subcellularLocation>
</comment>
<evidence type="ECO:0000256" key="2">
    <source>
        <dbReference type="ARBA" id="ARBA00022448"/>
    </source>
</evidence>
<keyword evidence="2" id="KW-0813">Transport</keyword>
<feature type="domain" description="ABC3 transporter permease C-terminal" evidence="8">
    <location>
        <begin position="259"/>
        <end position="369"/>
    </location>
</feature>
<reference evidence="10" key="1">
    <citation type="submission" date="2020-12" db="EMBL/GenBank/DDBJ databases">
        <title>Geomonas sp. Red875, isolated from river sediment.</title>
        <authorList>
            <person name="Xu Z."/>
            <person name="Zhang Z."/>
            <person name="Masuda Y."/>
            <person name="Itoh H."/>
            <person name="Senoo K."/>
        </authorList>
    </citation>
    <scope>NUCLEOTIDE SEQUENCE</scope>
    <source>
        <strain evidence="10">Red875</strain>
    </source>
</reference>
<feature type="transmembrane region" description="Helical" evidence="7">
    <location>
        <begin position="243"/>
        <end position="270"/>
    </location>
</feature>
<feature type="transmembrane region" description="Helical" evidence="7">
    <location>
        <begin position="306"/>
        <end position="328"/>
    </location>
</feature>
<dbReference type="GO" id="GO:0005886">
    <property type="term" value="C:plasma membrane"/>
    <property type="evidence" value="ECO:0007669"/>
    <property type="project" value="UniProtKB-SubCell"/>
</dbReference>
<dbReference type="Pfam" id="PF12704">
    <property type="entry name" value="MacB_PCD"/>
    <property type="match status" value="1"/>
</dbReference>
<evidence type="ECO:0000256" key="7">
    <source>
        <dbReference type="SAM" id="Phobius"/>
    </source>
</evidence>
<sequence>MFYIALKIILYDKLRSFFTLLGVVFAVSLIFAQVGIYQGLMEASSVLIDHTAGDIWVTSKNSKNFDFCQPFPEYFYYSALQVPGVQSVDKAIIGWGMIRQQNGGQEQVEIMGYQPDRGVGGPWDLKEGRPSDVKNGNFMIVDESAVKRLGAFKVGDYRDVMARRIQIMGISRGVKSFTTAPYLFTSYSLAQELVTYVGHDNTVFLIIKTLPGSDKGTVIRLLREKLPAMDVLSKEEFSSKTRLYWTIETGVGFSFLLTIMVSFFIGMLIVGQTIYNSTIEHIKEYGTMKALGASTAEISRIIVSQAAINALVGYSVSLLVTLASVKMYEAGGMVMVVKTSVNLIILLMTMLMCLCSAFYSIKKIKNIDPAILFRG</sequence>
<name>A0A8J7M071_9BACT</name>
<evidence type="ECO:0000259" key="9">
    <source>
        <dbReference type="Pfam" id="PF12704"/>
    </source>
</evidence>
<evidence type="ECO:0000313" key="10">
    <source>
        <dbReference type="EMBL" id="MBJ6723657.1"/>
    </source>
</evidence>
<evidence type="ECO:0000313" key="11">
    <source>
        <dbReference type="Proteomes" id="UP000636888"/>
    </source>
</evidence>
<comment type="caution">
    <text evidence="10">The sequence shown here is derived from an EMBL/GenBank/DDBJ whole genome shotgun (WGS) entry which is preliminary data.</text>
</comment>
<dbReference type="InterPro" id="IPR025857">
    <property type="entry name" value="MacB_PCD"/>
</dbReference>
<organism evidence="10 11">
    <name type="scientific">Geomesophilobacter sediminis</name>
    <dbReference type="NCBI Taxonomy" id="2798584"/>
    <lineage>
        <taxon>Bacteria</taxon>
        <taxon>Pseudomonadati</taxon>
        <taxon>Thermodesulfobacteriota</taxon>
        <taxon>Desulfuromonadia</taxon>
        <taxon>Geobacterales</taxon>
        <taxon>Geobacteraceae</taxon>
        <taxon>Geomesophilobacter</taxon>
    </lineage>
</organism>
<evidence type="ECO:0000256" key="5">
    <source>
        <dbReference type="ARBA" id="ARBA00022989"/>
    </source>
</evidence>
<keyword evidence="6 7" id="KW-0472">Membrane</keyword>
<keyword evidence="3" id="KW-1003">Cell membrane</keyword>
<dbReference type="Pfam" id="PF02687">
    <property type="entry name" value="FtsX"/>
    <property type="match status" value="1"/>
</dbReference>
<dbReference type="Proteomes" id="UP000636888">
    <property type="component" value="Unassembled WGS sequence"/>
</dbReference>
<protein>
    <submittedName>
        <fullName evidence="10">ABC transporter permease</fullName>
    </submittedName>
</protein>
<dbReference type="AlphaFoldDB" id="A0A8J7M071"/>
<proteinExistence type="predicted"/>
<evidence type="ECO:0000256" key="6">
    <source>
        <dbReference type="ARBA" id="ARBA00023136"/>
    </source>
</evidence>
<gene>
    <name evidence="10" type="ORF">JFN93_02940</name>
</gene>
<keyword evidence="5 7" id="KW-1133">Transmembrane helix</keyword>
<evidence type="ECO:0000256" key="3">
    <source>
        <dbReference type="ARBA" id="ARBA00022475"/>
    </source>
</evidence>
<dbReference type="RefSeq" id="WP_199382495.1">
    <property type="nucleotide sequence ID" value="NZ_JAEMHM010000002.1"/>
</dbReference>
<feature type="domain" description="MacB-like periplasmic core" evidence="9">
    <location>
        <begin position="16"/>
        <end position="223"/>
    </location>
</feature>